<evidence type="ECO:0000256" key="2">
    <source>
        <dbReference type="ARBA" id="ARBA00022491"/>
    </source>
</evidence>
<dbReference type="GO" id="GO:0003714">
    <property type="term" value="F:transcription corepressor activity"/>
    <property type="evidence" value="ECO:0007669"/>
    <property type="project" value="InterPro"/>
</dbReference>
<feature type="compositionally biased region" description="Basic and acidic residues" evidence="8">
    <location>
        <begin position="390"/>
        <end position="400"/>
    </location>
</feature>
<feature type="region of interest" description="Disordered" evidence="8">
    <location>
        <begin position="780"/>
        <end position="814"/>
    </location>
</feature>
<dbReference type="GO" id="GO:0000122">
    <property type="term" value="P:negative regulation of transcription by RNA polymerase II"/>
    <property type="evidence" value="ECO:0007669"/>
    <property type="project" value="TreeGrafter"/>
</dbReference>
<evidence type="ECO:0000256" key="6">
    <source>
        <dbReference type="ARBA" id="ARBA00023242"/>
    </source>
</evidence>
<evidence type="ECO:0000313" key="11">
    <source>
        <dbReference type="Proteomes" id="UP001501940"/>
    </source>
</evidence>
<keyword evidence="11" id="KW-1185">Reference proteome</keyword>
<reference evidence="10 11" key="1">
    <citation type="submission" date="2022-01" db="EMBL/GenBank/DDBJ databases">
        <title>A chromosome-scale genome assembly of the false clownfish, Amphiprion ocellaris.</title>
        <authorList>
            <person name="Ryu T."/>
        </authorList>
    </citation>
    <scope>NUCLEOTIDE SEQUENCE [LARGE SCALE GENOMIC DNA]</scope>
</reference>
<evidence type="ECO:0000313" key="10">
    <source>
        <dbReference type="Ensembl" id="ENSAOCP00000073456.1"/>
    </source>
</evidence>
<feature type="region of interest" description="Disordered" evidence="8">
    <location>
        <begin position="222"/>
        <end position="297"/>
    </location>
</feature>
<proteinExistence type="predicted"/>
<keyword evidence="3" id="KW-0677">Repeat</keyword>
<evidence type="ECO:0000256" key="7">
    <source>
        <dbReference type="PROSITE-ProRule" id="PRU00810"/>
    </source>
</evidence>
<comment type="subcellular location">
    <subcellularLocation>
        <location evidence="1 7">Nucleus</location>
    </subcellularLocation>
</comment>
<dbReference type="InterPro" id="IPR036600">
    <property type="entry name" value="PAH_sf"/>
</dbReference>
<accession>A0AAQ6A9R3</accession>
<dbReference type="SUPFAM" id="SSF47762">
    <property type="entry name" value="PAH2 domain"/>
    <property type="match status" value="3"/>
</dbReference>
<evidence type="ECO:0000256" key="8">
    <source>
        <dbReference type="SAM" id="MobiDB-lite"/>
    </source>
</evidence>
<dbReference type="Pfam" id="PF08295">
    <property type="entry name" value="Sin3_corepress"/>
    <property type="match status" value="1"/>
</dbReference>
<dbReference type="InterPro" id="IPR003822">
    <property type="entry name" value="PAH"/>
</dbReference>
<evidence type="ECO:0000256" key="1">
    <source>
        <dbReference type="ARBA" id="ARBA00004123"/>
    </source>
</evidence>
<dbReference type="Pfam" id="PF02671">
    <property type="entry name" value="PAH"/>
    <property type="match status" value="2"/>
</dbReference>
<protein>
    <recommendedName>
        <fullName evidence="9">Histone deacetylase interacting domain-containing protein</fullName>
    </recommendedName>
</protein>
<dbReference type="FunFam" id="1.20.1160.11:FF:000002">
    <property type="entry name" value="Paired amphipathic helix protein SIN3"/>
    <property type="match status" value="1"/>
</dbReference>
<dbReference type="PANTHER" id="PTHR12346:SF2">
    <property type="entry name" value="PAIRED AMPHIPATHIC HELIX PROTEIN SIN3A"/>
    <property type="match status" value="1"/>
</dbReference>
<reference evidence="10" key="3">
    <citation type="submission" date="2025-09" db="UniProtKB">
        <authorList>
            <consortium name="Ensembl"/>
        </authorList>
    </citation>
    <scope>IDENTIFICATION</scope>
</reference>
<feature type="domain" description="Histone deacetylase interacting" evidence="9">
    <location>
        <begin position="499"/>
        <end position="599"/>
    </location>
</feature>
<evidence type="ECO:0000256" key="5">
    <source>
        <dbReference type="ARBA" id="ARBA00023163"/>
    </source>
</evidence>
<dbReference type="Ensembl" id="ENSAOCT00000061947.1">
    <property type="protein sequence ID" value="ENSAOCP00000073456.1"/>
    <property type="gene ID" value="ENSAOCG00000003876.2"/>
</dbReference>
<evidence type="ECO:0000259" key="9">
    <source>
        <dbReference type="SMART" id="SM00761"/>
    </source>
</evidence>
<feature type="compositionally biased region" description="Pro residues" evidence="8">
    <location>
        <begin position="232"/>
        <end position="247"/>
    </location>
</feature>
<feature type="compositionally biased region" description="Acidic residues" evidence="8">
    <location>
        <begin position="780"/>
        <end position="797"/>
    </location>
</feature>
<dbReference type="InterPro" id="IPR013194">
    <property type="entry name" value="HDAC_interact_dom"/>
</dbReference>
<dbReference type="Pfam" id="PF16879">
    <property type="entry name" value="Sin3a_C"/>
    <property type="match status" value="1"/>
</dbReference>
<organism evidence="10 11">
    <name type="scientific">Amphiprion ocellaris</name>
    <name type="common">Clown anemonefish</name>
    <dbReference type="NCBI Taxonomy" id="80972"/>
    <lineage>
        <taxon>Eukaryota</taxon>
        <taxon>Metazoa</taxon>
        <taxon>Chordata</taxon>
        <taxon>Craniata</taxon>
        <taxon>Vertebrata</taxon>
        <taxon>Euteleostomi</taxon>
        <taxon>Actinopterygii</taxon>
        <taxon>Neopterygii</taxon>
        <taxon>Teleostei</taxon>
        <taxon>Neoteleostei</taxon>
        <taxon>Acanthomorphata</taxon>
        <taxon>Ovalentaria</taxon>
        <taxon>Pomacentridae</taxon>
        <taxon>Amphiprion</taxon>
    </lineage>
</organism>
<feature type="region of interest" description="Disordered" evidence="8">
    <location>
        <begin position="67"/>
        <end position="90"/>
    </location>
</feature>
<evidence type="ECO:0000256" key="3">
    <source>
        <dbReference type="ARBA" id="ARBA00022737"/>
    </source>
</evidence>
<keyword evidence="6 7" id="KW-0539">Nucleus</keyword>
<name>A0AAQ6A9R3_AMPOC</name>
<dbReference type="InterPro" id="IPR039774">
    <property type="entry name" value="Sin3-like"/>
</dbReference>
<dbReference type="PANTHER" id="PTHR12346">
    <property type="entry name" value="SIN3B-RELATED"/>
    <property type="match status" value="1"/>
</dbReference>
<reference evidence="10" key="2">
    <citation type="submission" date="2025-08" db="UniProtKB">
        <authorList>
            <consortium name="Ensembl"/>
        </authorList>
    </citation>
    <scope>IDENTIFICATION</scope>
</reference>
<keyword evidence="2" id="KW-0678">Repressor</keyword>
<dbReference type="InterPro" id="IPR031693">
    <property type="entry name" value="Sin3_C"/>
</dbReference>
<keyword evidence="5" id="KW-0804">Transcription</keyword>
<keyword evidence="4" id="KW-0805">Transcription regulation</keyword>
<dbReference type="GeneTree" id="ENSGT00940000155491"/>
<dbReference type="FunFam" id="1.20.1160.11:FF:000001">
    <property type="entry name" value="Paired amphipathic helix protein Sin3"/>
    <property type="match status" value="1"/>
</dbReference>
<feature type="compositionally biased region" description="Low complexity" evidence="8">
    <location>
        <begin position="273"/>
        <end position="293"/>
    </location>
</feature>
<evidence type="ECO:0000256" key="4">
    <source>
        <dbReference type="ARBA" id="ARBA00023015"/>
    </source>
</evidence>
<dbReference type="SMART" id="SM00761">
    <property type="entry name" value="HDAC_interact"/>
    <property type="match status" value="1"/>
</dbReference>
<dbReference type="PROSITE" id="PS51477">
    <property type="entry name" value="PAH"/>
    <property type="match status" value="3"/>
</dbReference>
<feature type="compositionally biased region" description="Polar residues" evidence="8">
    <location>
        <begin position="254"/>
        <end position="272"/>
    </location>
</feature>
<dbReference type="GO" id="GO:0070822">
    <property type="term" value="C:Sin3-type complex"/>
    <property type="evidence" value="ECO:0007669"/>
    <property type="project" value="TreeGrafter"/>
</dbReference>
<dbReference type="Proteomes" id="UP001501940">
    <property type="component" value="Chromosome 1"/>
</dbReference>
<dbReference type="AlphaFoldDB" id="A0AAQ6A9R3"/>
<feature type="region of interest" description="Disordered" evidence="8">
    <location>
        <begin position="368"/>
        <end position="400"/>
    </location>
</feature>
<feature type="region of interest" description="Disordered" evidence="8">
    <location>
        <begin position="1"/>
        <end position="30"/>
    </location>
</feature>
<sequence length="1072" mass="121715">MKRRAEDQEPLFAPQQQQPRRPPVQGLTESFQHRALTPAPTVIEADTMQPSTGIQYSLPQGYQVPTLPQSTGGHGHGHNSTAPHVGPHAHSLAVQPQGPAVVQGHVHPPAPMSSTQGQQQFQRLKVEDALSYLDQVKLQFGNQPQVYNDFLDIMKEFKSQSIDTPGVINRVSQLFKGHPDLIMGFNTFLPPGYKIEVQTNDLVNVTTPGQIHYITPHGISVQNIPVSGAPAQPAPTPPPPPPHPTPPSLLQSPAHTPTSQPNPSIPSYASPRSPSVQSHTPVSSTPSSGPPVQNNQPVEFNHAINYVNKIKNRFQGQPDIYKAFLEILHTYQLLSKAAPDRAESVRNDHGGTVKRPLLNNKQRLSQNGLPIRRPAGVGSTPPVKKKPKIMGKDHGLGDVGKHSTSTETMFFEKVKKALRSSEAYDNFLRCLHIFNQEVISRTELVQLVIPFLGKFPELFTWFKNFLGYRESSHGDSSHAETLPKERATEGIAMEIDYASCKRLGSSYRALPKSYQQPKCTGRTPLCREVLNDTWVSFPSWSEDSTFVSSKKTQYEEHIYRCEDERFELDVVLETNLATIRALETVQRRLSRMSAEEQLRFKLDNTLGGSSEVVHRKAIQRIYGDKAHDVIDGLKRNPAVSVPIVLKRLKMKDEEWREAQRGFNKIWREQNEKYYLKSLDHQGINFKQNDTKVLRSKTLLNEIEMLYDDRQERASEETPALSGPHMTLTYDDSQILEDAAALIIHHVKRQVGIQKEDKSKIKQIIHHFIPDLLFARRGELSDVEEEEEEEEEDMEGDQDGPKKHNGLPGSSPPKSKLLFSNTAAQKLRGSDEAYNLFFVNNYWYIFLRLHHILCSRLLRIYGQAEKQIEEEAREREWEREVLGLKREKNENPAIQLKMKEPMDVDVEDYYSVFLEMVRNLLDGNMEPAQYEDSLREMFTIHAYVAFTMDKLIQSIVRQLQHLVADDVCARVTDMYLSESSNKATGGALSTQTSRTPAEGVYQRRAEQLMSDENCFKLMFMKSRGSVSLAMELLDTEEENSDEPADAEVRLFRVHLMMLMMLFYYLVDCCNINY</sequence>
<dbReference type="Gene3D" id="1.20.1160.11">
    <property type="entry name" value="Paired amphipathic helix"/>
    <property type="match status" value="3"/>
</dbReference>